<dbReference type="CDD" id="cd07765">
    <property type="entry name" value="KRAB_A-box"/>
    <property type="match status" value="1"/>
</dbReference>
<dbReference type="PANTHER" id="PTHR23232">
    <property type="entry name" value="KRAB DOMAIN C2H2 ZINC FINGER"/>
    <property type="match status" value="1"/>
</dbReference>
<dbReference type="AlphaFoldDB" id="A0A8M1FFM0"/>
<dbReference type="Pfam" id="PF01352">
    <property type="entry name" value="KRAB"/>
    <property type="match status" value="1"/>
</dbReference>
<dbReference type="SMART" id="SM00349">
    <property type="entry name" value="KRAB"/>
    <property type="match status" value="1"/>
</dbReference>
<reference evidence="3" key="1">
    <citation type="submission" date="2025-08" db="UniProtKB">
        <authorList>
            <consortium name="RefSeq"/>
        </authorList>
    </citation>
    <scope>IDENTIFICATION</scope>
    <source>
        <tissue evidence="3">Whole blood</tissue>
    </source>
</reference>
<accession>A0A8M1FFM0</accession>
<dbReference type="InterPro" id="IPR001909">
    <property type="entry name" value="KRAB"/>
</dbReference>
<dbReference type="Gene3D" id="6.10.140.140">
    <property type="match status" value="1"/>
</dbReference>
<evidence type="ECO:0000259" key="1">
    <source>
        <dbReference type="PROSITE" id="PS50805"/>
    </source>
</evidence>
<dbReference type="SUPFAM" id="SSF109640">
    <property type="entry name" value="KRAB domain (Kruppel-associated box)"/>
    <property type="match status" value="1"/>
</dbReference>
<dbReference type="Proteomes" id="UP000261680">
    <property type="component" value="Unplaced"/>
</dbReference>
<feature type="domain" description="KRAB" evidence="1">
    <location>
        <begin position="72"/>
        <end position="143"/>
    </location>
</feature>
<dbReference type="InterPro" id="IPR036051">
    <property type="entry name" value="KRAB_dom_sf"/>
</dbReference>
<name>A0A8M1FFM0_URSMA</name>
<gene>
    <name evidence="3" type="primary">LOC103661954</name>
</gene>
<dbReference type="GO" id="GO:0006355">
    <property type="term" value="P:regulation of DNA-templated transcription"/>
    <property type="evidence" value="ECO:0007669"/>
    <property type="project" value="InterPro"/>
</dbReference>
<sequence length="154" mass="17721">MHRMRTSTSHRCYRAKLGVFISERWAEAAEQEQTLNCLMARQVFSALTTAVPLQFSTIFQGQQKMITTQGSLSFRDVTVGFTQEEWQHLDPAQRSLYRDVMLENYSHLVSLGYSISKPEVILKLEQGEEPWILEEEFPSQSDLGTTKEKPIAFT</sequence>
<dbReference type="RefSeq" id="XP_040480702.1">
    <property type="nucleotide sequence ID" value="XM_040624768.1"/>
</dbReference>
<evidence type="ECO:0000313" key="3">
    <source>
        <dbReference type="RefSeq" id="XP_040480702.1"/>
    </source>
</evidence>
<dbReference type="PANTHER" id="PTHR23232:SF131">
    <property type="entry name" value="KRAB DOMAIN-CONTAINING PROTEIN"/>
    <property type="match status" value="1"/>
</dbReference>
<organism evidence="2 3">
    <name type="scientific">Ursus maritimus</name>
    <name type="common">Polar bear</name>
    <name type="synonym">Thalarctos maritimus</name>
    <dbReference type="NCBI Taxonomy" id="29073"/>
    <lineage>
        <taxon>Eukaryota</taxon>
        <taxon>Metazoa</taxon>
        <taxon>Chordata</taxon>
        <taxon>Craniata</taxon>
        <taxon>Vertebrata</taxon>
        <taxon>Euteleostomi</taxon>
        <taxon>Mammalia</taxon>
        <taxon>Eutheria</taxon>
        <taxon>Laurasiatheria</taxon>
        <taxon>Carnivora</taxon>
        <taxon>Caniformia</taxon>
        <taxon>Ursidae</taxon>
        <taxon>Ursus</taxon>
    </lineage>
</organism>
<proteinExistence type="predicted"/>
<dbReference type="InterPro" id="IPR050169">
    <property type="entry name" value="Krueppel_C2H2_ZnF"/>
</dbReference>
<evidence type="ECO:0000313" key="2">
    <source>
        <dbReference type="Proteomes" id="UP000261680"/>
    </source>
</evidence>
<dbReference type="GeneID" id="103661954"/>
<protein>
    <submittedName>
        <fullName evidence="3">Zinc finger protein 37A-like isoform X1</fullName>
    </submittedName>
</protein>
<dbReference type="PROSITE" id="PS50805">
    <property type="entry name" value="KRAB"/>
    <property type="match status" value="1"/>
</dbReference>
<keyword evidence="2" id="KW-1185">Reference proteome</keyword>